<organism evidence="1 2">
    <name type="scientific">Ridgeia piscesae</name>
    <name type="common">Tubeworm</name>
    <dbReference type="NCBI Taxonomy" id="27915"/>
    <lineage>
        <taxon>Eukaryota</taxon>
        <taxon>Metazoa</taxon>
        <taxon>Spiralia</taxon>
        <taxon>Lophotrochozoa</taxon>
        <taxon>Annelida</taxon>
        <taxon>Polychaeta</taxon>
        <taxon>Sedentaria</taxon>
        <taxon>Canalipalpata</taxon>
        <taxon>Sabellida</taxon>
        <taxon>Siboglinidae</taxon>
        <taxon>Ridgeia</taxon>
    </lineage>
</organism>
<name>A0AAD9L0C8_RIDPI</name>
<dbReference type="EMBL" id="JAODUO010000430">
    <property type="protein sequence ID" value="KAK2180706.1"/>
    <property type="molecule type" value="Genomic_DNA"/>
</dbReference>
<proteinExistence type="predicted"/>
<dbReference type="AlphaFoldDB" id="A0AAD9L0C8"/>
<comment type="caution">
    <text evidence="1">The sequence shown here is derived from an EMBL/GenBank/DDBJ whole genome shotgun (WGS) entry which is preliminary data.</text>
</comment>
<protein>
    <submittedName>
        <fullName evidence="1">Uncharacterized protein</fullName>
    </submittedName>
</protein>
<evidence type="ECO:0000313" key="2">
    <source>
        <dbReference type="Proteomes" id="UP001209878"/>
    </source>
</evidence>
<sequence>MAATFKTAMAKLQQMRTQQIEALNETRDDMKALTKDWVTLLEGEVSKMRDKFAETQLEIEEKEKTVTEAVTNCETAKTKWNDERGILEKESDWLNDVMCKWRRHSEQAAMEIERRTTDVDEESNEDLRRITNHRKILDELAFAEHVELTEEELEDKQQAFDKYKKLKEGEWVCYTVVKTVCCVVVESLLLIDF</sequence>
<accession>A0AAD9L0C8</accession>
<evidence type="ECO:0000313" key="1">
    <source>
        <dbReference type="EMBL" id="KAK2180706.1"/>
    </source>
</evidence>
<gene>
    <name evidence="1" type="ORF">NP493_430g01008</name>
</gene>
<reference evidence="1" key="1">
    <citation type="journal article" date="2023" name="Mol. Biol. Evol.">
        <title>Third-Generation Sequencing Reveals the Adaptive Role of the Epigenome in Three Deep-Sea Polychaetes.</title>
        <authorList>
            <person name="Perez M."/>
            <person name="Aroh O."/>
            <person name="Sun Y."/>
            <person name="Lan Y."/>
            <person name="Juniper S.K."/>
            <person name="Young C.R."/>
            <person name="Angers B."/>
            <person name="Qian P.Y."/>
        </authorList>
    </citation>
    <scope>NUCLEOTIDE SEQUENCE</scope>
    <source>
        <strain evidence="1">R07B-5</strain>
    </source>
</reference>
<dbReference type="Proteomes" id="UP001209878">
    <property type="component" value="Unassembled WGS sequence"/>
</dbReference>
<keyword evidence="2" id="KW-1185">Reference proteome</keyword>